<sequence>LAVLCSVIFVITIPSVFHGVTAQDSLFKPILNEIAQTNPGLVLLGENVDIDVDEPAVTIRWSIVACGEAYMLPGSAGIHGSTVCGLPNCALQIYVDGDPEAAGIYDPGLIPYNGSGERRKIQNLVQFDSDHVLDVHNDRLYPFDTYFLSSTLRALSQNKSVPFSKLATLDLTSAFVVETVDIESYETNANGTSTPSRDIDMNIRRPLEARIIALLLWASSWFLTHICIGNVILARRTRDTRPILKMLIVNGATVVGLPQLRNAFPDAPDMDDTIGFFPQMILAGLTVVILLLTIYARELDRLDRPPSFHYSSGESVFWSKRSRQHPNPPPEPLPPPTSTDIALYNKTRMAKHLKGEFVFPPV</sequence>
<feature type="transmembrane region" description="Helical" evidence="2">
    <location>
        <begin position="211"/>
        <end position="234"/>
    </location>
</feature>
<evidence type="ECO:0000313" key="4">
    <source>
        <dbReference type="EMBL" id="KIK52039.1"/>
    </source>
</evidence>
<evidence type="ECO:0008006" key="6">
    <source>
        <dbReference type="Google" id="ProtNLM"/>
    </source>
</evidence>
<feature type="transmembrane region" description="Helical" evidence="2">
    <location>
        <begin position="246"/>
        <end position="264"/>
    </location>
</feature>
<feature type="transmembrane region" description="Helical" evidence="2">
    <location>
        <begin position="276"/>
        <end position="296"/>
    </location>
</feature>
<gene>
    <name evidence="4" type="ORF">GYMLUDRAFT_145162</name>
</gene>
<feature type="non-terminal residue" evidence="4">
    <location>
        <position position="362"/>
    </location>
</feature>
<feature type="compositionally biased region" description="Pro residues" evidence="1">
    <location>
        <begin position="326"/>
        <end position="337"/>
    </location>
</feature>
<keyword evidence="3" id="KW-0732">Signal</keyword>
<feature type="non-terminal residue" evidence="4">
    <location>
        <position position="1"/>
    </location>
</feature>
<proteinExistence type="predicted"/>
<reference evidence="4 5" key="1">
    <citation type="submission" date="2014-04" db="EMBL/GenBank/DDBJ databases">
        <title>Evolutionary Origins and Diversification of the Mycorrhizal Mutualists.</title>
        <authorList>
            <consortium name="DOE Joint Genome Institute"/>
            <consortium name="Mycorrhizal Genomics Consortium"/>
            <person name="Kohler A."/>
            <person name="Kuo A."/>
            <person name="Nagy L.G."/>
            <person name="Floudas D."/>
            <person name="Copeland A."/>
            <person name="Barry K.W."/>
            <person name="Cichocki N."/>
            <person name="Veneault-Fourrey C."/>
            <person name="LaButti K."/>
            <person name="Lindquist E.A."/>
            <person name="Lipzen A."/>
            <person name="Lundell T."/>
            <person name="Morin E."/>
            <person name="Murat C."/>
            <person name="Riley R."/>
            <person name="Ohm R."/>
            <person name="Sun H."/>
            <person name="Tunlid A."/>
            <person name="Henrissat B."/>
            <person name="Grigoriev I.V."/>
            <person name="Hibbett D.S."/>
            <person name="Martin F."/>
        </authorList>
    </citation>
    <scope>NUCLEOTIDE SEQUENCE [LARGE SCALE GENOMIC DNA]</scope>
    <source>
        <strain evidence="4 5">FD-317 M1</strain>
    </source>
</reference>
<name>A0A0D0BQZ9_9AGAR</name>
<keyword evidence="2" id="KW-0472">Membrane</keyword>
<keyword evidence="5" id="KW-1185">Reference proteome</keyword>
<dbReference type="HOGENOM" id="CLU_042081_0_0_1"/>
<dbReference type="OrthoDB" id="2117972at2759"/>
<dbReference type="EMBL" id="KN834849">
    <property type="protein sequence ID" value="KIK52039.1"/>
    <property type="molecule type" value="Genomic_DNA"/>
</dbReference>
<organism evidence="4 5">
    <name type="scientific">Collybiopsis luxurians FD-317 M1</name>
    <dbReference type="NCBI Taxonomy" id="944289"/>
    <lineage>
        <taxon>Eukaryota</taxon>
        <taxon>Fungi</taxon>
        <taxon>Dikarya</taxon>
        <taxon>Basidiomycota</taxon>
        <taxon>Agaricomycotina</taxon>
        <taxon>Agaricomycetes</taxon>
        <taxon>Agaricomycetidae</taxon>
        <taxon>Agaricales</taxon>
        <taxon>Marasmiineae</taxon>
        <taxon>Omphalotaceae</taxon>
        <taxon>Collybiopsis</taxon>
        <taxon>Collybiopsis luxurians</taxon>
    </lineage>
</organism>
<keyword evidence="2" id="KW-0812">Transmembrane</keyword>
<dbReference type="AlphaFoldDB" id="A0A0D0BQZ9"/>
<evidence type="ECO:0000256" key="3">
    <source>
        <dbReference type="SAM" id="SignalP"/>
    </source>
</evidence>
<accession>A0A0D0BQZ9</accession>
<keyword evidence="2" id="KW-1133">Transmembrane helix</keyword>
<evidence type="ECO:0000256" key="2">
    <source>
        <dbReference type="SAM" id="Phobius"/>
    </source>
</evidence>
<feature type="region of interest" description="Disordered" evidence="1">
    <location>
        <begin position="319"/>
        <end position="339"/>
    </location>
</feature>
<feature type="signal peptide" evidence="3">
    <location>
        <begin position="1"/>
        <end position="22"/>
    </location>
</feature>
<feature type="chain" id="PRO_5002208260" description="Transmembrane protein" evidence="3">
    <location>
        <begin position="23"/>
        <end position="362"/>
    </location>
</feature>
<dbReference type="Proteomes" id="UP000053593">
    <property type="component" value="Unassembled WGS sequence"/>
</dbReference>
<protein>
    <recommendedName>
        <fullName evidence="6">Transmembrane protein</fullName>
    </recommendedName>
</protein>
<evidence type="ECO:0000256" key="1">
    <source>
        <dbReference type="SAM" id="MobiDB-lite"/>
    </source>
</evidence>
<evidence type="ECO:0000313" key="5">
    <source>
        <dbReference type="Proteomes" id="UP000053593"/>
    </source>
</evidence>